<dbReference type="NCBIfam" id="NF038085">
    <property type="entry name" value="MSMEG_6728_fam"/>
    <property type="match status" value="1"/>
</dbReference>
<reference evidence="1 2" key="1">
    <citation type="submission" date="2024-09" db="EMBL/GenBank/DDBJ databases">
        <authorList>
            <person name="Sun Q."/>
            <person name="Mori K."/>
        </authorList>
    </citation>
    <scope>NUCLEOTIDE SEQUENCE [LARGE SCALE GENOMIC DNA]</scope>
    <source>
        <strain evidence="1 2">TISTR 1856</strain>
    </source>
</reference>
<dbReference type="InterPro" id="IPR004260">
    <property type="entry name" value="Pyr-dimer_DNA_glycosylase"/>
</dbReference>
<comment type="caution">
    <text evidence="1">The sequence shown here is derived from an EMBL/GenBank/DDBJ whole genome shotgun (WGS) entry which is preliminary data.</text>
</comment>
<evidence type="ECO:0000313" key="1">
    <source>
        <dbReference type="EMBL" id="MFB9377666.1"/>
    </source>
</evidence>
<evidence type="ECO:0000313" key="2">
    <source>
        <dbReference type="Proteomes" id="UP001589748"/>
    </source>
</evidence>
<dbReference type="Proteomes" id="UP001589748">
    <property type="component" value="Unassembled WGS sequence"/>
</dbReference>
<dbReference type="RefSeq" id="WP_380138737.1">
    <property type="nucleotide sequence ID" value="NZ_JBHLUI010000010.1"/>
</dbReference>
<sequence length="308" mass="33200">MQTFLPHPGFARSAAVLDGARLGKQRVETLQILRALTLPDYGWANHPAVLMWRGFTPALVVYGLACVEEWVATGRADSTRELIAEFAPEVVGRTQDDLAAAGLLPPWVGDEQVHRSHRSALLRKDPGFYHPLFGDEPTDLDYVWPGTATATAPVTATAQGEPAGTPVHVVRPRHPGAVAQFLAAGIVGLGTESGIDVDVRGAAPGSTLRDLLKEIAAGRRPGKDLRVLQSFVDDVRPGDGVALLIEDDRALLTGTVTGEYGFDPRRPFAPHARTVRWGGRAERTDVRPPALLQDPRTLFTVHLHPPSA</sequence>
<organism evidence="1 2">
    <name type="scientific">Kineococcus gynurae</name>
    <dbReference type="NCBI Taxonomy" id="452979"/>
    <lineage>
        <taxon>Bacteria</taxon>
        <taxon>Bacillati</taxon>
        <taxon>Actinomycetota</taxon>
        <taxon>Actinomycetes</taxon>
        <taxon>Kineosporiales</taxon>
        <taxon>Kineosporiaceae</taxon>
        <taxon>Kineococcus</taxon>
    </lineage>
</organism>
<proteinExistence type="predicted"/>
<name>A0ABV5LUG5_9ACTN</name>
<gene>
    <name evidence="1" type="ORF">ACFFVI_11885</name>
</gene>
<dbReference type="EMBL" id="JBHMDM010000005">
    <property type="protein sequence ID" value="MFB9377666.1"/>
    <property type="molecule type" value="Genomic_DNA"/>
</dbReference>
<protein>
    <submittedName>
        <fullName evidence="1">MSMEG_6728 family protein</fullName>
    </submittedName>
</protein>
<dbReference type="Pfam" id="PF03013">
    <property type="entry name" value="Pyr_excise"/>
    <property type="match status" value="1"/>
</dbReference>
<keyword evidence="2" id="KW-1185">Reference proteome</keyword>
<accession>A0ABV5LUG5</accession>